<dbReference type="GO" id="GO:0015188">
    <property type="term" value="F:L-isoleucine transmembrane transporter activity"/>
    <property type="evidence" value="ECO:0007669"/>
    <property type="project" value="TreeGrafter"/>
</dbReference>
<comment type="similarity">
    <text evidence="9">Belongs to the binding-protein-dependent transport system permease family. LivHM subfamily.</text>
</comment>
<dbReference type="PANTHER" id="PTHR11795">
    <property type="entry name" value="BRANCHED-CHAIN AMINO ACID TRANSPORT SYSTEM PERMEASE PROTEIN LIVH"/>
    <property type="match status" value="1"/>
</dbReference>
<feature type="transmembrane region" description="Helical" evidence="10">
    <location>
        <begin position="12"/>
        <end position="35"/>
    </location>
</feature>
<protein>
    <submittedName>
        <fullName evidence="11">Amino acid/amide ABC transporter membrane protein 1, HAAT family</fullName>
    </submittedName>
</protein>
<feature type="transmembrane region" description="Helical" evidence="10">
    <location>
        <begin position="248"/>
        <end position="268"/>
    </location>
</feature>
<feature type="transmembrane region" description="Helical" evidence="10">
    <location>
        <begin position="144"/>
        <end position="168"/>
    </location>
</feature>
<dbReference type="Pfam" id="PF02653">
    <property type="entry name" value="BPD_transp_2"/>
    <property type="match status" value="1"/>
</dbReference>
<proteinExistence type="inferred from homology"/>
<evidence type="ECO:0000256" key="9">
    <source>
        <dbReference type="ARBA" id="ARBA00037998"/>
    </source>
</evidence>
<keyword evidence="5 10" id="KW-0812">Transmembrane</keyword>
<comment type="subcellular location">
    <subcellularLocation>
        <location evidence="1">Cell membrane</location>
        <topology evidence="1">Multi-pass membrane protein</topology>
    </subcellularLocation>
</comment>
<evidence type="ECO:0000256" key="7">
    <source>
        <dbReference type="ARBA" id="ARBA00022989"/>
    </source>
</evidence>
<dbReference type="GO" id="GO:0015192">
    <property type="term" value="F:L-phenylalanine transmembrane transporter activity"/>
    <property type="evidence" value="ECO:0007669"/>
    <property type="project" value="TreeGrafter"/>
</dbReference>
<dbReference type="AlphaFoldDB" id="A0A1M7R5N3"/>
<keyword evidence="3" id="KW-1003">Cell membrane</keyword>
<evidence type="ECO:0000313" key="11">
    <source>
        <dbReference type="EMBL" id="SHN40673.1"/>
    </source>
</evidence>
<evidence type="ECO:0000313" key="12">
    <source>
        <dbReference type="Proteomes" id="UP000184339"/>
    </source>
</evidence>
<evidence type="ECO:0000256" key="2">
    <source>
        <dbReference type="ARBA" id="ARBA00022448"/>
    </source>
</evidence>
<dbReference type="PANTHER" id="PTHR11795:SF371">
    <property type="entry name" value="HIGH-AFFINITY BRANCHED-CHAIN AMINO ACID TRANSPORT SYSTEM PERMEASE PROTEIN LIVH"/>
    <property type="match status" value="1"/>
</dbReference>
<dbReference type="GO" id="GO:0005304">
    <property type="term" value="F:L-valine transmembrane transporter activity"/>
    <property type="evidence" value="ECO:0007669"/>
    <property type="project" value="TreeGrafter"/>
</dbReference>
<organism evidence="11 12">
    <name type="scientific">Duganella sacchari</name>
    <dbReference type="NCBI Taxonomy" id="551987"/>
    <lineage>
        <taxon>Bacteria</taxon>
        <taxon>Pseudomonadati</taxon>
        <taxon>Pseudomonadota</taxon>
        <taxon>Betaproteobacteria</taxon>
        <taxon>Burkholderiales</taxon>
        <taxon>Oxalobacteraceae</taxon>
        <taxon>Telluria group</taxon>
        <taxon>Duganella</taxon>
    </lineage>
</organism>
<evidence type="ECO:0000256" key="1">
    <source>
        <dbReference type="ARBA" id="ARBA00004651"/>
    </source>
</evidence>
<evidence type="ECO:0000256" key="3">
    <source>
        <dbReference type="ARBA" id="ARBA00022475"/>
    </source>
</evidence>
<dbReference type="OrthoDB" id="9807115at2"/>
<dbReference type="Proteomes" id="UP000184339">
    <property type="component" value="Unassembled WGS sequence"/>
</dbReference>
<dbReference type="GO" id="GO:0015808">
    <property type="term" value="P:L-alanine transport"/>
    <property type="evidence" value="ECO:0007669"/>
    <property type="project" value="TreeGrafter"/>
</dbReference>
<keyword evidence="8 10" id="KW-0472">Membrane</keyword>
<accession>A0A1M7R5N3</accession>
<dbReference type="GO" id="GO:0005886">
    <property type="term" value="C:plasma membrane"/>
    <property type="evidence" value="ECO:0007669"/>
    <property type="project" value="UniProtKB-SubCell"/>
</dbReference>
<dbReference type="RefSeq" id="WP_072787646.1">
    <property type="nucleotide sequence ID" value="NZ_FRCX01000011.1"/>
</dbReference>
<sequence length="309" mass="32268">MDTFIQQIINGLVLGSMYALVALGYTMVYGVLNLINFAHGDVLMIGAMTGLTILNLLNQHAPDLPGYIKLAIAIGGAIPVCMIVNVIIERVAYRSLRNAPRLAPLITAIGVSTLLNTFAMMIWGRNPLPFPQLLPSDPISIGGALISPTQILLLALALVSMAGLVLLVEKTRMGRAMRATAENPRVAGLMGVDSNKVIIATFALGAALAAVAGVMWGANYASIQFSMGFLPGLKAFCAAVLGGIGNIYGAMLGGIVLGVIESLGAGYIGDLTGGFLGSHYQDIFAFVVLILVLTVRPSGIMGERVADRA</sequence>
<feature type="transmembrane region" description="Helical" evidence="10">
    <location>
        <begin position="197"/>
        <end position="217"/>
    </location>
</feature>
<dbReference type="InterPro" id="IPR001851">
    <property type="entry name" value="ABC_transp_permease"/>
</dbReference>
<gene>
    <name evidence="11" type="ORF">SAMN05192549_11149</name>
</gene>
<dbReference type="GO" id="GO:0015190">
    <property type="term" value="F:L-leucine transmembrane transporter activity"/>
    <property type="evidence" value="ECO:0007669"/>
    <property type="project" value="TreeGrafter"/>
</dbReference>
<keyword evidence="7 10" id="KW-1133">Transmembrane helix</keyword>
<keyword evidence="6" id="KW-0029">Amino-acid transport</keyword>
<evidence type="ECO:0000256" key="6">
    <source>
        <dbReference type="ARBA" id="ARBA00022970"/>
    </source>
</evidence>
<dbReference type="CDD" id="cd06582">
    <property type="entry name" value="TM_PBP1_LivH_like"/>
    <property type="match status" value="1"/>
</dbReference>
<evidence type="ECO:0000256" key="8">
    <source>
        <dbReference type="ARBA" id="ARBA00023136"/>
    </source>
</evidence>
<evidence type="ECO:0000256" key="5">
    <source>
        <dbReference type="ARBA" id="ARBA00022692"/>
    </source>
</evidence>
<dbReference type="EMBL" id="FRCX01000011">
    <property type="protein sequence ID" value="SHN40673.1"/>
    <property type="molecule type" value="Genomic_DNA"/>
</dbReference>
<feature type="transmembrane region" description="Helical" evidence="10">
    <location>
        <begin position="100"/>
        <end position="124"/>
    </location>
</feature>
<evidence type="ECO:0000256" key="10">
    <source>
        <dbReference type="SAM" id="Phobius"/>
    </source>
</evidence>
<dbReference type="InterPro" id="IPR052157">
    <property type="entry name" value="BCAA_transport_permease"/>
</dbReference>
<keyword evidence="4" id="KW-0997">Cell inner membrane</keyword>
<evidence type="ECO:0000256" key="4">
    <source>
        <dbReference type="ARBA" id="ARBA00022519"/>
    </source>
</evidence>
<feature type="transmembrane region" description="Helical" evidence="10">
    <location>
        <begin position="67"/>
        <end position="88"/>
    </location>
</feature>
<keyword evidence="2" id="KW-0813">Transport</keyword>
<dbReference type="GO" id="GO:0042941">
    <property type="term" value="P:D-alanine transmembrane transport"/>
    <property type="evidence" value="ECO:0007669"/>
    <property type="project" value="TreeGrafter"/>
</dbReference>
<dbReference type="STRING" id="551987.SAMN05192549_11149"/>
<name>A0A1M7R5N3_9BURK</name>
<reference evidence="12" key="1">
    <citation type="submission" date="2016-11" db="EMBL/GenBank/DDBJ databases">
        <authorList>
            <person name="Varghese N."/>
            <person name="Submissions S."/>
        </authorList>
    </citation>
    <scope>NUCLEOTIDE SEQUENCE [LARGE SCALE GENOMIC DNA]</scope>
    <source>
        <strain evidence="12">Sac-22</strain>
    </source>
</reference>
<dbReference type="GO" id="GO:1903806">
    <property type="term" value="P:L-isoleucine import across plasma membrane"/>
    <property type="evidence" value="ECO:0007669"/>
    <property type="project" value="TreeGrafter"/>
</dbReference>
<feature type="transmembrane region" description="Helical" evidence="10">
    <location>
        <begin position="280"/>
        <end position="299"/>
    </location>
</feature>
<keyword evidence="12" id="KW-1185">Reference proteome</keyword>